<evidence type="ECO:0000313" key="1">
    <source>
        <dbReference type="EMBL" id="ACN58827.1"/>
    </source>
</evidence>
<dbReference type="EMBL" id="EU408351">
    <property type="protein sequence ID" value="ACN58827.1"/>
    <property type="molecule type" value="Genomic_DNA"/>
</dbReference>
<protein>
    <submittedName>
        <fullName evidence="1">Uncharacterized protein</fullName>
    </submittedName>
</protein>
<name>C0INE1_9BACT</name>
<proteinExistence type="predicted"/>
<sequence length="35" mass="3997">MMIWSPVIGADKTILAVNRGCNTFTRIINENYKLL</sequence>
<organism evidence="1">
    <name type="scientific">uncultured bacterium BLR12</name>
    <dbReference type="NCBI Taxonomy" id="506514"/>
    <lineage>
        <taxon>Bacteria</taxon>
        <taxon>environmental samples</taxon>
    </lineage>
</organism>
<gene>
    <name evidence="1" type="ORF">AKSOIL_0212</name>
</gene>
<reference evidence="1" key="1">
    <citation type="journal article" date="2009" name="ISME J.">
        <title>Functional metagenomics reveals diverse beta-lactamases in a remote Alaskan soil.</title>
        <authorList>
            <person name="Allen H.K."/>
            <person name="Moe L.A."/>
            <person name="Rodbumrer J."/>
            <person name="Gaarder A."/>
            <person name="Handelsman J."/>
        </authorList>
    </citation>
    <scope>NUCLEOTIDE SEQUENCE</scope>
</reference>
<dbReference type="AlphaFoldDB" id="C0INE1"/>
<accession>C0INE1</accession>